<dbReference type="EMBL" id="JACAZI010000006">
    <property type="protein sequence ID" value="KAF7358130.1"/>
    <property type="molecule type" value="Genomic_DNA"/>
</dbReference>
<protein>
    <submittedName>
        <fullName evidence="2">Cysteine protease</fullName>
    </submittedName>
</protein>
<sequence>MVASRATGGTKGRSSDAGRVYAPDEREFIGDGVWEPPPTRLTCAVSITNARLLSWFSDSPAAPFGVHPIALAGKAAGKDTRMCGDAFRRPSSRLIAVDTQSTAILCAAGAPRPRVLAAGALPFLDTYETLFHTGSRRQPLPLGAHSTSLLSSSLLGWPVLLLADIDHGGNPVLLRPRHKLVAFLGPVFSSPLPALRAMRIRTLSADGHAVHLEACTSLPTSSSDHGSECTQTRRRARSSSAPLGAAEAVSEALSAFRHCPDHPPRGRGEKCGHGITTQLGRPPSVSTTLPRWSTASRCLPPPCRAWRIATADVVGYLIIQSPSSSCALRASGRPQAPTCVPDSRPKTPPKYLSAPPTPAQDAHRSTTAPHLTASRTPHALVRANAPAPRIQAHAHLARLPRPFAPRGTSRFAFSCVNNASVNAGSSWFSTRCSRPSRNGTAPRKNDQWLLTRPSRRPPEDAPPPPLPPTLL</sequence>
<comment type="caution">
    <text evidence="2">The sequence shown here is derived from an EMBL/GenBank/DDBJ whole genome shotgun (WGS) entry which is preliminary data.</text>
</comment>
<keyword evidence="2" id="KW-0645">Protease</keyword>
<name>A0A8H6YHL3_9AGAR</name>
<gene>
    <name evidence="2" type="ORF">MVEN_00861100</name>
</gene>
<keyword evidence="2" id="KW-0378">Hydrolase</keyword>
<dbReference type="GO" id="GO:0008233">
    <property type="term" value="F:peptidase activity"/>
    <property type="evidence" value="ECO:0007669"/>
    <property type="project" value="UniProtKB-KW"/>
</dbReference>
<reference evidence="2" key="1">
    <citation type="submission" date="2020-05" db="EMBL/GenBank/DDBJ databases">
        <title>Mycena genomes resolve the evolution of fungal bioluminescence.</title>
        <authorList>
            <person name="Tsai I.J."/>
        </authorList>
    </citation>
    <scope>NUCLEOTIDE SEQUENCE</scope>
    <source>
        <strain evidence="2">CCC161011</strain>
    </source>
</reference>
<feature type="compositionally biased region" description="Polar residues" evidence="1">
    <location>
        <begin position="426"/>
        <end position="439"/>
    </location>
</feature>
<dbReference type="Proteomes" id="UP000620124">
    <property type="component" value="Unassembled WGS sequence"/>
</dbReference>
<accession>A0A8H6YHL3</accession>
<dbReference type="GO" id="GO:0006508">
    <property type="term" value="P:proteolysis"/>
    <property type="evidence" value="ECO:0007669"/>
    <property type="project" value="UniProtKB-KW"/>
</dbReference>
<proteinExistence type="predicted"/>
<evidence type="ECO:0000313" key="3">
    <source>
        <dbReference type="Proteomes" id="UP000620124"/>
    </source>
</evidence>
<evidence type="ECO:0000313" key="2">
    <source>
        <dbReference type="EMBL" id="KAF7358130.1"/>
    </source>
</evidence>
<feature type="region of interest" description="Disordered" evidence="1">
    <location>
        <begin position="327"/>
        <end position="372"/>
    </location>
</feature>
<dbReference type="AlphaFoldDB" id="A0A8H6YHL3"/>
<feature type="compositionally biased region" description="Pro residues" evidence="1">
    <location>
        <begin position="460"/>
        <end position="471"/>
    </location>
</feature>
<dbReference type="OrthoDB" id="3066666at2759"/>
<keyword evidence="3" id="KW-1185">Reference proteome</keyword>
<evidence type="ECO:0000256" key="1">
    <source>
        <dbReference type="SAM" id="MobiDB-lite"/>
    </source>
</evidence>
<organism evidence="2 3">
    <name type="scientific">Mycena venus</name>
    <dbReference type="NCBI Taxonomy" id="2733690"/>
    <lineage>
        <taxon>Eukaryota</taxon>
        <taxon>Fungi</taxon>
        <taxon>Dikarya</taxon>
        <taxon>Basidiomycota</taxon>
        <taxon>Agaricomycotina</taxon>
        <taxon>Agaricomycetes</taxon>
        <taxon>Agaricomycetidae</taxon>
        <taxon>Agaricales</taxon>
        <taxon>Marasmiineae</taxon>
        <taxon>Mycenaceae</taxon>
        <taxon>Mycena</taxon>
    </lineage>
</organism>
<feature type="region of interest" description="Disordered" evidence="1">
    <location>
        <begin position="426"/>
        <end position="471"/>
    </location>
</feature>